<dbReference type="EMBL" id="VSSQ01018862">
    <property type="protein sequence ID" value="MPM62432.1"/>
    <property type="molecule type" value="Genomic_DNA"/>
</dbReference>
<protein>
    <submittedName>
        <fullName evidence="1">Uncharacterized protein</fullName>
    </submittedName>
</protein>
<evidence type="ECO:0000313" key="1">
    <source>
        <dbReference type="EMBL" id="MPM62432.1"/>
    </source>
</evidence>
<proteinExistence type="predicted"/>
<name>A0A645BAT8_9ZZZZ</name>
<reference evidence="1" key="1">
    <citation type="submission" date="2019-08" db="EMBL/GenBank/DDBJ databases">
        <authorList>
            <person name="Kucharzyk K."/>
            <person name="Murdoch R.W."/>
            <person name="Higgins S."/>
            <person name="Loffler F."/>
        </authorList>
    </citation>
    <scope>NUCLEOTIDE SEQUENCE</scope>
</reference>
<organism evidence="1">
    <name type="scientific">bioreactor metagenome</name>
    <dbReference type="NCBI Taxonomy" id="1076179"/>
    <lineage>
        <taxon>unclassified sequences</taxon>
        <taxon>metagenomes</taxon>
        <taxon>ecological metagenomes</taxon>
    </lineage>
</organism>
<gene>
    <name evidence="1" type="ORF">SDC9_109304</name>
</gene>
<sequence>MKQATDNYQSEKGVFKKRWSQSSNLIIPLPETQKVSADSWRQDPVIPKGFMLVPDSLEVGVSAVTGYPYQYYRVMRIPGFNQNIKTKEVRRNDRRRA</sequence>
<dbReference type="AlphaFoldDB" id="A0A645BAT8"/>
<accession>A0A645BAT8</accession>
<comment type="caution">
    <text evidence="1">The sequence shown here is derived from an EMBL/GenBank/DDBJ whole genome shotgun (WGS) entry which is preliminary data.</text>
</comment>